<dbReference type="KEGG" id="clec:112128042"/>
<organism evidence="2 3">
    <name type="scientific">Cimex lectularius</name>
    <name type="common">Bed bug</name>
    <name type="synonym">Acanthia lectularia</name>
    <dbReference type="NCBI Taxonomy" id="79782"/>
    <lineage>
        <taxon>Eukaryota</taxon>
        <taxon>Metazoa</taxon>
        <taxon>Ecdysozoa</taxon>
        <taxon>Arthropoda</taxon>
        <taxon>Hexapoda</taxon>
        <taxon>Insecta</taxon>
        <taxon>Pterygota</taxon>
        <taxon>Neoptera</taxon>
        <taxon>Paraneoptera</taxon>
        <taxon>Hemiptera</taxon>
        <taxon>Heteroptera</taxon>
        <taxon>Panheteroptera</taxon>
        <taxon>Cimicomorpha</taxon>
        <taxon>Cimicidae</taxon>
        <taxon>Cimex</taxon>
    </lineage>
</organism>
<evidence type="ECO:0000256" key="1">
    <source>
        <dbReference type="SAM" id="Phobius"/>
    </source>
</evidence>
<name>A0A8I6SPQ5_CIMLE</name>
<dbReference type="AlphaFoldDB" id="A0A8I6SPQ5"/>
<keyword evidence="1" id="KW-0472">Membrane</keyword>
<feature type="transmembrane region" description="Helical" evidence="1">
    <location>
        <begin position="12"/>
        <end position="35"/>
    </location>
</feature>
<dbReference type="OrthoDB" id="8049644at2759"/>
<protein>
    <submittedName>
        <fullName evidence="2">Uncharacterized protein</fullName>
    </submittedName>
</protein>
<evidence type="ECO:0000313" key="3">
    <source>
        <dbReference type="Proteomes" id="UP000494040"/>
    </source>
</evidence>
<keyword evidence="1" id="KW-1133">Transmembrane helix</keyword>
<dbReference type="RefSeq" id="XP_024085568.1">
    <property type="nucleotide sequence ID" value="XM_024229800.1"/>
</dbReference>
<sequence>MAIVMSSRSKLVVGGIIVTFLVAAVLVVGSTAGWFHKHQPMPAPHPLQHSHAKVIFKHFQIGKSSHKICFCPSDEDPEMTTLKKRDYHGFGTRPGLIPEPLNYTGSFL</sequence>
<dbReference type="EnsemblMetazoa" id="XM_024229800.1">
    <property type="protein sequence ID" value="XP_024085568.1"/>
    <property type="gene ID" value="LOC112128042"/>
</dbReference>
<dbReference type="Proteomes" id="UP000494040">
    <property type="component" value="Unassembled WGS sequence"/>
</dbReference>
<proteinExistence type="predicted"/>
<reference evidence="2" key="1">
    <citation type="submission" date="2022-01" db="UniProtKB">
        <authorList>
            <consortium name="EnsemblMetazoa"/>
        </authorList>
    </citation>
    <scope>IDENTIFICATION</scope>
</reference>
<keyword evidence="1" id="KW-0812">Transmembrane</keyword>
<dbReference type="GeneID" id="112128042"/>
<accession>A0A8I6SPQ5</accession>
<evidence type="ECO:0000313" key="2">
    <source>
        <dbReference type="EnsemblMetazoa" id="XP_024085568.1"/>
    </source>
</evidence>
<keyword evidence="3" id="KW-1185">Reference proteome</keyword>